<dbReference type="EMBL" id="DWWL01000068">
    <property type="protein sequence ID" value="HJC48463.1"/>
    <property type="molecule type" value="Genomic_DNA"/>
</dbReference>
<accession>A0A9D2T648</accession>
<dbReference type="PROSITE" id="PS51746">
    <property type="entry name" value="PPM_2"/>
    <property type="match status" value="1"/>
</dbReference>
<dbReference type="NCBIfam" id="NF033484">
    <property type="entry name" value="Stp1_PP2C_phos"/>
    <property type="match status" value="1"/>
</dbReference>
<dbReference type="CDD" id="cd00143">
    <property type="entry name" value="PP2Cc"/>
    <property type="match status" value="1"/>
</dbReference>
<dbReference type="AlphaFoldDB" id="A0A9D2T648"/>
<dbReference type="Pfam" id="PF13672">
    <property type="entry name" value="PP2C_2"/>
    <property type="match status" value="1"/>
</dbReference>
<name>A0A9D2T648_9FIRM</name>
<dbReference type="SMART" id="SM00331">
    <property type="entry name" value="PP2C_SIG"/>
    <property type="match status" value="1"/>
</dbReference>
<protein>
    <submittedName>
        <fullName evidence="2">Stp1/IreP family PP2C-type Ser/Thr phosphatase</fullName>
    </submittedName>
</protein>
<dbReference type="InterPro" id="IPR036457">
    <property type="entry name" value="PPM-type-like_dom_sf"/>
</dbReference>
<dbReference type="Gene3D" id="3.60.40.10">
    <property type="entry name" value="PPM-type phosphatase domain"/>
    <property type="match status" value="1"/>
</dbReference>
<dbReference type="InterPro" id="IPR001932">
    <property type="entry name" value="PPM-type_phosphatase-like_dom"/>
</dbReference>
<reference evidence="2" key="1">
    <citation type="journal article" date="2021" name="PeerJ">
        <title>Extensive microbial diversity within the chicken gut microbiome revealed by metagenomics and culture.</title>
        <authorList>
            <person name="Gilroy R."/>
            <person name="Ravi A."/>
            <person name="Getino M."/>
            <person name="Pursley I."/>
            <person name="Horton D.L."/>
            <person name="Alikhan N.F."/>
            <person name="Baker D."/>
            <person name="Gharbi K."/>
            <person name="Hall N."/>
            <person name="Watson M."/>
            <person name="Adriaenssens E.M."/>
            <person name="Foster-Nyarko E."/>
            <person name="Jarju S."/>
            <person name="Secka A."/>
            <person name="Antonio M."/>
            <person name="Oren A."/>
            <person name="Chaudhuri R.R."/>
            <person name="La Ragione R."/>
            <person name="Hildebrand F."/>
            <person name="Pallen M.J."/>
        </authorList>
    </citation>
    <scope>NUCLEOTIDE SEQUENCE</scope>
    <source>
        <strain evidence="2">CHK183-5548</strain>
    </source>
</reference>
<evidence type="ECO:0000313" key="2">
    <source>
        <dbReference type="EMBL" id="HJC48463.1"/>
    </source>
</evidence>
<sequence>MESYALTDIGMARSMNQDFVFATSEKIGPLENLFLVADGMGGHRAGDYASRFLIQHIIAGVKASEKRPPVSVLERAIRQGNRELYREAVEKEELSGMGTTLVAATTEGNTLYVSNIGDSRLYLIRGKKAYQVTKDHSYVEEMVAAGRMVRGSEEYLSQKNIITRAAGMTERVEADFFEVDLADGDRILLCSDGLTNMVDNETIAAVSSAPESLRGRVEKLVAKANENGGRDNITVILADYKEEVG</sequence>
<evidence type="ECO:0000313" key="3">
    <source>
        <dbReference type="Proteomes" id="UP000823883"/>
    </source>
</evidence>
<dbReference type="SUPFAM" id="SSF81606">
    <property type="entry name" value="PP2C-like"/>
    <property type="match status" value="1"/>
</dbReference>
<evidence type="ECO:0000259" key="1">
    <source>
        <dbReference type="PROSITE" id="PS51746"/>
    </source>
</evidence>
<gene>
    <name evidence="2" type="ORF">IAA04_10470</name>
</gene>
<dbReference type="Proteomes" id="UP000823883">
    <property type="component" value="Unassembled WGS sequence"/>
</dbReference>
<feature type="domain" description="PPM-type phosphatase" evidence="1">
    <location>
        <begin position="2"/>
        <end position="240"/>
    </location>
</feature>
<reference evidence="2" key="2">
    <citation type="submission" date="2021-04" db="EMBL/GenBank/DDBJ databases">
        <authorList>
            <person name="Gilroy R."/>
        </authorList>
    </citation>
    <scope>NUCLEOTIDE SEQUENCE</scope>
    <source>
        <strain evidence="2">CHK183-5548</strain>
    </source>
</reference>
<dbReference type="SMART" id="SM00332">
    <property type="entry name" value="PP2Cc"/>
    <property type="match status" value="1"/>
</dbReference>
<dbReference type="PANTHER" id="PTHR47992">
    <property type="entry name" value="PROTEIN PHOSPHATASE"/>
    <property type="match status" value="1"/>
</dbReference>
<organism evidence="2 3">
    <name type="scientific">Candidatus Lachnoclostridium pullistercoris</name>
    <dbReference type="NCBI Taxonomy" id="2838632"/>
    <lineage>
        <taxon>Bacteria</taxon>
        <taxon>Bacillati</taxon>
        <taxon>Bacillota</taxon>
        <taxon>Clostridia</taxon>
        <taxon>Lachnospirales</taxon>
        <taxon>Lachnospiraceae</taxon>
    </lineage>
</organism>
<comment type="caution">
    <text evidence="2">The sequence shown here is derived from an EMBL/GenBank/DDBJ whole genome shotgun (WGS) entry which is preliminary data.</text>
</comment>
<dbReference type="GO" id="GO:0004722">
    <property type="term" value="F:protein serine/threonine phosphatase activity"/>
    <property type="evidence" value="ECO:0007669"/>
    <property type="project" value="InterPro"/>
</dbReference>
<dbReference type="InterPro" id="IPR015655">
    <property type="entry name" value="PP2C"/>
</dbReference>
<proteinExistence type="predicted"/>